<dbReference type="InterPro" id="IPR012334">
    <property type="entry name" value="Pectin_lyas_fold"/>
</dbReference>
<evidence type="ECO:0000259" key="2">
    <source>
        <dbReference type="Pfam" id="PF13229"/>
    </source>
</evidence>
<feature type="domain" description="Rhamnogalacturonase A/B/Epimerase-like pectate lyase" evidence="1">
    <location>
        <begin position="3"/>
        <end position="137"/>
    </location>
</feature>
<proteinExistence type="predicted"/>
<name>A0A1G1TM28_9BACT</name>
<feature type="domain" description="Right handed beta helix" evidence="2">
    <location>
        <begin position="257"/>
        <end position="408"/>
    </location>
</feature>
<reference evidence="3 4" key="1">
    <citation type="submission" date="2016-08" db="EMBL/GenBank/DDBJ databases">
        <title>Hymenobacter coccineus sp. nov., Hymenobacter lapidarius sp. nov. and Hymenobacter glacialis sp. nov., isolated from Antarctic soil.</title>
        <authorList>
            <person name="Sedlacek I."/>
            <person name="Kralova S."/>
            <person name="Kyrova K."/>
            <person name="Maslanova I."/>
            <person name="Stankova E."/>
            <person name="Vrbovska V."/>
            <person name="Nemec M."/>
            <person name="Bartak M."/>
            <person name="Svec P."/>
            <person name="Busse H.-J."/>
            <person name="Pantucek R."/>
        </authorList>
    </citation>
    <scope>NUCLEOTIDE SEQUENCE [LARGE SCALE GENOMIC DNA]</scope>
    <source>
        <strain evidence="3 4">CCM 8649</strain>
    </source>
</reference>
<accession>A0A1G1TM28</accession>
<evidence type="ECO:0008006" key="5">
    <source>
        <dbReference type="Google" id="ProtNLM"/>
    </source>
</evidence>
<dbReference type="InterPro" id="IPR039448">
    <property type="entry name" value="Beta_helix"/>
</dbReference>
<sequence>MLKFGAVGDGRHDNSPAIQRAIAYARAQGLHTVYFPSGRYLVQAVHGGPGTIKLANGVSLRGAGRTSCVLKLAAGPRNPAALFYQDWQHEPEVSNVCIEGLTFDGSLGQQQFDASYEFCHALSINNGHHIEVRNCKFMSFRGDGLLFGDTDELTRDARITRHVRVHDNEFYDIYREGCMFCCTEDAAFYRNRVSGAGYLVGGVDIERHSANETVRRVAVYQNVFDFRQGLGPIERGPRRVHYRRAVTMGYFYAGYPQGVADGRSSGHEVHDNTIYQGQLDCYGHTDVTIAHNTFANDYEDVAGVAYLTPHAILVADARVTTGLANVRVEGNTIRSQMPGSGIVFNNYTRATALRNIIVGGQLAGIQLIHSSATVSYNSLTGIGTALAPAVGIQVSGDCDSVLIAHNTVRGTKQGPSNPTSYAVELVGYNHSERAPTIEYNTAANMARGIVMECPVQPGYATLRDNRQVKQ</sequence>
<dbReference type="InterPro" id="IPR024535">
    <property type="entry name" value="RHGA/B-epi-like_pectate_lyase"/>
</dbReference>
<evidence type="ECO:0000313" key="3">
    <source>
        <dbReference type="EMBL" id="OGX91930.1"/>
    </source>
</evidence>
<dbReference type="Proteomes" id="UP000177506">
    <property type="component" value="Unassembled WGS sequence"/>
</dbReference>
<dbReference type="InterPro" id="IPR006626">
    <property type="entry name" value="PbH1"/>
</dbReference>
<dbReference type="AlphaFoldDB" id="A0A1G1TM28"/>
<dbReference type="SUPFAM" id="SSF51126">
    <property type="entry name" value="Pectin lyase-like"/>
    <property type="match status" value="2"/>
</dbReference>
<dbReference type="InterPro" id="IPR011050">
    <property type="entry name" value="Pectin_lyase_fold/virulence"/>
</dbReference>
<gene>
    <name evidence="3" type="ORF">BEN49_03830</name>
</gene>
<dbReference type="Gene3D" id="2.160.20.10">
    <property type="entry name" value="Single-stranded right-handed beta-helix, Pectin lyase-like"/>
    <property type="match status" value="2"/>
</dbReference>
<dbReference type="Pfam" id="PF12708">
    <property type="entry name" value="Pect-lyase_RHGA_epim"/>
    <property type="match status" value="1"/>
</dbReference>
<protein>
    <recommendedName>
        <fullName evidence="5">Pectate lyase superfamily protein domain-containing protein</fullName>
    </recommendedName>
</protein>
<evidence type="ECO:0000259" key="1">
    <source>
        <dbReference type="Pfam" id="PF12708"/>
    </source>
</evidence>
<evidence type="ECO:0000313" key="4">
    <source>
        <dbReference type="Proteomes" id="UP000177506"/>
    </source>
</evidence>
<comment type="caution">
    <text evidence="3">The sequence shown here is derived from an EMBL/GenBank/DDBJ whole genome shotgun (WGS) entry which is preliminary data.</text>
</comment>
<dbReference type="SMART" id="SM00710">
    <property type="entry name" value="PbH1"/>
    <property type="match status" value="9"/>
</dbReference>
<keyword evidence="4" id="KW-1185">Reference proteome</keyword>
<dbReference type="EMBL" id="MDZA01000022">
    <property type="protein sequence ID" value="OGX91930.1"/>
    <property type="molecule type" value="Genomic_DNA"/>
</dbReference>
<organism evidence="3 4">
    <name type="scientific">Hymenobacter coccineus</name>
    <dbReference type="NCBI Taxonomy" id="1908235"/>
    <lineage>
        <taxon>Bacteria</taxon>
        <taxon>Pseudomonadati</taxon>
        <taxon>Bacteroidota</taxon>
        <taxon>Cytophagia</taxon>
        <taxon>Cytophagales</taxon>
        <taxon>Hymenobacteraceae</taxon>
        <taxon>Hymenobacter</taxon>
    </lineage>
</organism>
<dbReference type="Pfam" id="PF13229">
    <property type="entry name" value="Beta_helix"/>
    <property type="match status" value="1"/>
</dbReference>